<dbReference type="EMBL" id="LR590484">
    <property type="protein sequence ID" value="VTR46776.1"/>
    <property type="molecule type" value="Genomic_DNA"/>
</dbReference>
<sequence>MAHRIYIYNVDFKTNERFSSYLAEWKYEIPALMLPLFTSNIRSKGTQLYADKQDGIARLRYFFVLLADQYQLHYKKQYYEPVDRMFAFLENLPFDTFCVDGRDVFNMNEEKHTLQAHAWAEEIKANGLLYAQAVEQRSLDPLLPILQNSGYASFLEMLQTDWINYGLGLWEEDVLVGRGPEVFEENGKHGLKDANGELLLPAVYEEIFEFNEAGVAVVQQDQLFGYINDLGVELVPCQYVEAFDARYINGINYSEVEVMGKWGLLHVEGNRLCIPAAYDELSWLTYGYLNAMRGEQNFLFSAKGTLVVGEPATSPFNYDYHKLFYCRQKGSMKRKYFRMDGKYLGEFLEDSLLPLFNGYFWIKPNKLQKKIAIIKPDGAILDNDIDRIVTLDDYRSVAYLKEKGWFVLSLKHHDYRLRDLQINKVLIDSIQQYRKDIFIIVSPMGQGIYDAYHDHWLLSPDPNYQKIEHCFLEFMRIQQADGMFYYDTKVNVRGELYDYICAPFYYPKVEDNEAALLLLFKGTQLFYLNPARHPVEIPETAFGRLYEERYSLQGHDQSYFIAFYQRWTKQKGVGYESYFDNETLYEQGQRFYDTQNIKDAIRLLTIGASRGSADCQYVLGNIYTDADYEETLDIARGRQFYEQAMKQDHAKAWTNWGFLHATGFGVELNIEQAIKAYSRAAELGEPQALSNLGNLYFDDEHVEQDYARALSYFKQAEKGGIANYAQMAEIYFQQQDYSNLIRCLKKDEAGQYAAIYYGILYEEGLGVKQSISKALKYYEQANNDAVYAYAVNRLLYYYQTGSSFANSEKYAFWLNFAAENNVDVEK</sequence>
<dbReference type="STRING" id="1123265.GCA_000686625_01394"/>
<dbReference type="RefSeq" id="WP_028068939.1">
    <property type="nucleotide sequence ID" value="NZ_JBPFQZ010000007.1"/>
</dbReference>
<dbReference type="Proteomes" id="UP000308196">
    <property type="component" value="Chromosome"/>
</dbReference>
<dbReference type="GO" id="GO:0008800">
    <property type="term" value="F:beta-lactamase activity"/>
    <property type="evidence" value="ECO:0007669"/>
    <property type="project" value="UniProtKB-EC"/>
</dbReference>
<dbReference type="InterPro" id="IPR011990">
    <property type="entry name" value="TPR-like_helical_dom_sf"/>
</dbReference>
<organism evidence="1 2">
    <name type="scientific">Sphingobacterium thalpophilum</name>
    <dbReference type="NCBI Taxonomy" id="259"/>
    <lineage>
        <taxon>Bacteria</taxon>
        <taxon>Pseudomonadati</taxon>
        <taxon>Bacteroidota</taxon>
        <taxon>Sphingobacteriia</taxon>
        <taxon>Sphingobacteriales</taxon>
        <taxon>Sphingobacteriaceae</taxon>
        <taxon>Sphingobacterium</taxon>
    </lineage>
</organism>
<dbReference type="InterPro" id="IPR050767">
    <property type="entry name" value="Sel1_AlgK"/>
</dbReference>
<dbReference type="Pfam" id="PF14903">
    <property type="entry name" value="WG_beta_rep"/>
    <property type="match status" value="2"/>
</dbReference>
<evidence type="ECO:0000313" key="1">
    <source>
        <dbReference type="EMBL" id="VTR46776.1"/>
    </source>
</evidence>
<dbReference type="PANTHER" id="PTHR11102:SF160">
    <property type="entry name" value="ERAD-ASSOCIATED E3 UBIQUITIN-PROTEIN LIGASE COMPONENT HRD3"/>
    <property type="match status" value="1"/>
</dbReference>
<dbReference type="PANTHER" id="PTHR11102">
    <property type="entry name" value="SEL-1-LIKE PROTEIN"/>
    <property type="match status" value="1"/>
</dbReference>
<dbReference type="EC" id="3.5.2.6" evidence="1"/>
<dbReference type="InterPro" id="IPR006597">
    <property type="entry name" value="Sel1-like"/>
</dbReference>
<dbReference type="SMART" id="SM00671">
    <property type="entry name" value="SEL1"/>
    <property type="match status" value="5"/>
</dbReference>
<dbReference type="InterPro" id="IPR032774">
    <property type="entry name" value="WG_beta_rep"/>
</dbReference>
<dbReference type="Gene3D" id="1.25.40.10">
    <property type="entry name" value="Tetratricopeptide repeat domain"/>
    <property type="match status" value="2"/>
</dbReference>
<dbReference type="GeneID" id="78464093"/>
<protein>
    <submittedName>
        <fullName evidence="1">Beta-lactamase hcpC</fullName>
        <ecNumber evidence="1">3.5.2.6</ecNumber>
    </submittedName>
</protein>
<keyword evidence="1" id="KW-0378">Hydrolase</keyword>
<dbReference type="KEGG" id="stha:NCTC11429_03422"/>
<dbReference type="AlphaFoldDB" id="A0A4U9VI98"/>
<dbReference type="SUPFAM" id="SSF81901">
    <property type="entry name" value="HCP-like"/>
    <property type="match status" value="1"/>
</dbReference>
<proteinExistence type="predicted"/>
<accession>A0A4U9VI98</accession>
<evidence type="ECO:0000313" key="2">
    <source>
        <dbReference type="Proteomes" id="UP000308196"/>
    </source>
</evidence>
<gene>
    <name evidence="1" type="primary">hcpC</name>
    <name evidence="1" type="ORF">NCTC11429_03422</name>
</gene>
<name>A0A4U9VI98_9SPHI</name>
<dbReference type="Pfam" id="PF08238">
    <property type="entry name" value="Sel1"/>
    <property type="match status" value="4"/>
</dbReference>
<reference evidence="1 2" key="1">
    <citation type="submission" date="2019-05" db="EMBL/GenBank/DDBJ databases">
        <authorList>
            <consortium name="Pathogen Informatics"/>
        </authorList>
    </citation>
    <scope>NUCLEOTIDE SEQUENCE [LARGE SCALE GENOMIC DNA]</scope>
    <source>
        <strain evidence="1 2">NCTC11429</strain>
    </source>
</reference>